<dbReference type="Pfam" id="PF00440">
    <property type="entry name" value="TetR_N"/>
    <property type="match status" value="1"/>
</dbReference>
<dbReference type="Pfam" id="PF14246">
    <property type="entry name" value="TetR_C_7"/>
    <property type="match status" value="1"/>
</dbReference>
<keyword evidence="1 2" id="KW-0238">DNA-binding</keyword>
<gene>
    <name evidence="4" type="ORF">C5748_12380</name>
</gene>
<dbReference type="Proteomes" id="UP000239434">
    <property type="component" value="Unassembled WGS sequence"/>
</dbReference>
<dbReference type="PANTHER" id="PTHR30055">
    <property type="entry name" value="HTH-TYPE TRANSCRIPTIONAL REGULATOR RUTR"/>
    <property type="match status" value="1"/>
</dbReference>
<sequence length="212" mass="23177">MPKQVGRPRGRPKDEGKRDAILDAARSLLLARGLEVTTEEIAAQAGVAKATLYANFSDKDDLIEAVIRRESDRTVTDEDFERSRSGPAEVALAEYGKRYLHFINQRETLGWDRLISLAAARNPELPRRFFSAGPGRGQKMLTGIIDAAMERGELKKGDASAAADDLAGLWIGFTNLEIKLGARPPLSPAEINARALRGVQLFTLIYGTTNAD</sequence>
<dbReference type="PANTHER" id="PTHR30055:SF146">
    <property type="entry name" value="HTH-TYPE TRANSCRIPTIONAL DUAL REGULATOR CECR"/>
    <property type="match status" value="1"/>
</dbReference>
<dbReference type="EMBL" id="PVBR01000008">
    <property type="protein sequence ID" value="PRD43211.1"/>
    <property type="molecule type" value="Genomic_DNA"/>
</dbReference>
<evidence type="ECO:0000313" key="5">
    <source>
        <dbReference type="Proteomes" id="UP000239434"/>
    </source>
</evidence>
<dbReference type="PROSITE" id="PS50977">
    <property type="entry name" value="HTH_TETR_2"/>
    <property type="match status" value="1"/>
</dbReference>
<evidence type="ECO:0000256" key="1">
    <source>
        <dbReference type="ARBA" id="ARBA00023125"/>
    </source>
</evidence>
<organism evidence="4 5">
    <name type="scientific">Phyllobacterium phragmitis</name>
    <dbReference type="NCBI Taxonomy" id="2670329"/>
    <lineage>
        <taxon>Bacteria</taxon>
        <taxon>Pseudomonadati</taxon>
        <taxon>Pseudomonadota</taxon>
        <taxon>Alphaproteobacteria</taxon>
        <taxon>Hyphomicrobiales</taxon>
        <taxon>Phyllobacteriaceae</taxon>
        <taxon>Phyllobacterium</taxon>
    </lineage>
</organism>
<proteinExistence type="predicted"/>
<dbReference type="AlphaFoldDB" id="A0A2S9IRQ8"/>
<feature type="domain" description="HTH tetR-type" evidence="3">
    <location>
        <begin position="15"/>
        <end position="74"/>
    </location>
</feature>
<evidence type="ECO:0000259" key="3">
    <source>
        <dbReference type="PROSITE" id="PS50977"/>
    </source>
</evidence>
<accession>A0A2S9IRQ8</accession>
<dbReference type="InterPro" id="IPR050109">
    <property type="entry name" value="HTH-type_TetR-like_transc_reg"/>
</dbReference>
<keyword evidence="5" id="KW-1185">Reference proteome</keyword>
<evidence type="ECO:0000256" key="2">
    <source>
        <dbReference type="PROSITE-ProRule" id="PRU00335"/>
    </source>
</evidence>
<feature type="DNA-binding region" description="H-T-H motif" evidence="2">
    <location>
        <begin position="37"/>
        <end position="56"/>
    </location>
</feature>
<evidence type="ECO:0000313" key="4">
    <source>
        <dbReference type="EMBL" id="PRD43211.1"/>
    </source>
</evidence>
<dbReference type="GO" id="GO:0000976">
    <property type="term" value="F:transcription cis-regulatory region binding"/>
    <property type="evidence" value="ECO:0007669"/>
    <property type="project" value="TreeGrafter"/>
</dbReference>
<reference evidence="4 5" key="1">
    <citation type="submission" date="2018-02" db="EMBL/GenBank/DDBJ databases">
        <title>The draft genome of Phyllobacterium sp. 1N-3.</title>
        <authorList>
            <person name="Liu L."/>
            <person name="Li L."/>
            <person name="Zhang X."/>
            <person name="Wang T."/>
            <person name="Liang L."/>
        </authorList>
    </citation>
    <scope>NUCLEOTIDE SEQUENCE [LARGE SCALE GENOMIC DNA]</scope>
    <source>
        <strain evidence="4 5">1N-3</strain>
    </source>
</reference>
<dbReference type="SUPFAM" id="SSF48498">
    <property type="entry name" value="Tetracyclin repressor-like, C-terminal domain"/>
    <property type="match status" value="1"/>
</dbReference>
<comment type="caution">
    <text evidence="4">The sequence shown here is derived from an EMBL/GenBank/DDBJ whole genome shotgun (WGS) entry which is preliminary data.</text>
</comment>
<dbReference type="GO" id="GO:0003700">
    <property type="term" value="F:DNA-binding transcription factor activity"/>
    <property type="evidence" value="ECO:0007669"/>
    <property type="project" value="TreeGrafter"/>
</dbReference>
<dbReference type="InterPro" id="IPR036271">
    <property type="entry name" value="Tet_transcr_reg_TetR-rel_C_sf"/>
</dbReference>
<dbReference type="InterPro" id="IPR009057">
    <property type="entry name" value="Homeodomain-like_sf"/>
</dbReference>
<dbReference type="PRINTS" id="PR00455">
    <property type="entry name" value="HTHTETR"/>
</dbReference>
<dbReference type="RefSeq" id="WP_105742451.1">
    <property type="nucleotide sequence ID" value="NZ_PVBR01000008.1"/>
</dbReference>
<dbReference type="Gene3D" id="1.10.357.10">
    <property type="entry name" value="Tetracycline Repressor, domain 2"/>
    <property type="match status" value="1"/>
</dbReference>
<dbReference type="SUPFAM" id="SSF46689">
    <property type="entry name" value="Homeodomain-like"/>
    <property type="match status" value="1"/>
</dbReference>
<name>A0A2S9IRQ8_9HYPH</name>
<protein>
    <submittedName>
        <fullName evidence="4">TetR/AcrR family transcriptional regulator</fullName>
    </submittedName>
</protein>
<dbReference type="InterPro" id="IPR039536">
    <property type="entry name" value="TetR_C_Proteobacteria"/>
</dbReference>
<dbReference type="InterPro" id="IPR001647">
    <property type="entry name" value="HTH_TetR"/>
</dbReference>